<dbReference type="InterPro" id="IPR028087">
    <property type="entry name" value="Tad_N"/>
</dbReference>
<proteinExistence type="predicted"/>
<dbReference type="KEGG" id="psai:C3B54_111487"/>
<gene>
    <name evidence="3" type="ORF">C3B54_111487</name>
</gene>
<reference evidence="3 4" key="1">
    <citation type="submission" date="2018-02" db="EMBL/GenBank/DDBJ databases">
        <title>Complete genome of the streamlined marine actinobacterium Pontimonas salivibrio CL-TW6 adapted to coastal planktonic lifestype.</title>
        <authorList>
            <person name="Cho B.C."/>
            <person name="Hardies S.C."/>
            <person name="Jang G.I."/>
            <person name="Hwang C.Y."/>
        </authorList>
    </citation>
    <scope>NUCLEOTIDE SEQUENCE [LARGE SCALE GENOMIC DNA]</scope>
    <source>
        <strain evidence="3 4">CL-TW6</strain>
    </source>
</reference>
<evidence type="ECO:0000313" key="3">
    <source>
        <dbReference type="EMBL" id="AVG24427.1"/>
    </source>
</evidence>
<keyword evidence="1" id="KW-0472">Membrane</keyword>
<dbReference type="RefSeq" id="WP_342749535.1">
    <property type="nucleotide sequence ID" value="NZ_CP026923.1"/>
</dbReference>
<keyword evidence="4" id="KW-1185">Reference proteome</keyword>
<keyword evidence="1" id="KW-1133">Transmembrane helix</keyword>
<evidence type="ECO:0000256" key="1">
    <source>
        <dbReference type="SAM" id="Phobius"/>
    </source>
</evidence>
<feature type="domain" description="Putative Flp pilus-assembly TadG-like N-terminal" evidence="2">
    <location>
        <begin position="20"/>
        <end position="65"/>
    </location>
</feature>
<organism evidence="3 4">
    <name type="scientific">Pontimonas salivibrio</name>
    <dbReference type="NCBI Taxonomy" id="1159327"/>
    <lineage>
        <taxon>Bacteria</taxon>
        <taxon>Bacillati</taxon>
        <taxon>Actinomycetota</taxon>
        <taxon>Actinomycetes</taxon>
        <taxon>Micrococcales</taxon>
        <taxon>Microbacteriaceae</taxon>
        <taxon>Pontimonas</taxon>
    </lineage>
</organism>
<keyword evidence="1" id="KW-0812">Transmembrane</keyword>
<dbReference type="EMBL" id="CP026923">
    <property type="protein sequence ID" value="AVG24427.1"/>
    <property type="molecule type" value="Genomic_DNA"/>
</dbReference>
<dbReference type="Pfam" id="PF13400">
    <property type="entry name" value="Tad"/>
    <property type="match status" value="1"/>
</dbReference>
<dbReference type="AlphaFoldDB" id="A0A2L2BS20"/>
<feature type="transmembrane region" description="Helical" evidence="1">
    <location>
        <begin position="22"/>
        <end position="43"/>
    </location>
</feature>
<evidence type="ECO:0000313" key="4">
    <source>
        <dbReference type="Proteomes" id="UP000243077"/>
    </source>
</evidence>
<protein>
    <submittedName>
        <fullName evidence="3">Fimbriae protein TadE/F</fullName>
    </submittedName>
</protein>
<dbReference type="Proteomes" id="UP000243077">
    <property type="component" value="Chromosome"/>
</dbReference>
<accession>A0A2L2BS20</accession>
<sequence>MICTLPGERGRNPQLTAERGSILPLVAGAMALAVAVTLGVVSATSLTIERHRLVALAEATALRGAESFDPARLRRSGSEVVAPLESSRVADAALGFLRGVPEISHHELQLIRADTPDGRRARVVLEATWRAPLWSEFLPLSLPIQAEALSQSVIR</sequence>
<name>A0A2L2BS20_9MICO</name>
<evidence type="ECO:0000259" key="2">
    <source>
        <dbReference type="Pfam" id="PF13400"/>
    </source>
</evidence>